<reference evidence="8" key="1">
    <citation type="journal article" date="2021" name="Sci. Rep.">
        <title>Diploid genomic architecture of Nitzschia inconspicua, an elite biomass production diatom.</title>
        <authorList>
            <person name="Oliver A."/>
            <person name="Podell S."/>
            <person name="Pinowska A."/>
            <person name="Traller J.C."/>
            <person name="Smith S.R."/>
            <person name="McClure R."/>
            <person name="Beliaev A."/>
            <person name="Bohutskyi P."/>
            <person name="Hill E.A."/>
            <person name="Rabines A."/>
            <person name="Zheng H."/>
            <person name="Allen L.Z."/>
            <person name="Kuo A."/>
            <person name="Grigoriev I.V."/>
            <person name="Allen A.E."/>
            <person name="Hazlebeck D."/>
            <person name="Allen E.E."/>
        </authorList>
    </citation>
    <scope>NUCLEOTIDE SEQUENCE</scope>
    <source>
        <strain evidence="8">Hildebrandi</strain>
    </source>
</reference>
<protein>
    <recommendedName>
        <fullName evidence="3">formate--tetrahydrofolate ligase</fullName>
        <ecNumber evidence="3">6.3.4.3</ecNumber>
    </recommendedName>
</protein>
<comment type="caution">
    <text evidence="8">The sequence shown here is derived from an EMBL/GenBank/DDBJ whole genome shotgun (WGS) entry which is preliminary data.</text>
</comment>
<proteinExistence type="inferred from homology"/>
<evidence type="ECO:0000256" key="1">
    <source>
        <dbReference type="ARBA" id="ARBA00004777"/>
    </source>
</evidence>
<dbReference type="FunFam" id="3.40.50.300:FF:001123">
    <property type="entry name" value="C-1-tetrahydrofolate synthase, cytoplasmic isoform X2"/>
    <property type="match status" value="1"/>
</dbReference>
<evidence type="ECO:0000256" key="2">
    <source>
        <dbReference type="ARBA" id="ARBA00011738"/>
    </source>
</evidence>
<dbReference type="EMBL" id="JAGRRH010000001">
    <property type="protein sequence ID" value="KAG7374442.1"/>
    <property type="molecule type" value="Genomic_DNA"/>
</dbReference>
<dbReference type="Pfam" id="PF01268">
    <property type="entry name" value="FTHFS"/>
    <property type="match status" value="1"/>
</dbReference>
<dbReference type="PROSITE" id="PS00721">
    <property type="entry name" value="FTHFS_1"/>
    <property type="match status" value="1"/>
</dbReference>
<evidence type="ECO:0000256" key="3">
    <source>
        <dbReference type="ARBA" id="ARBA00012295"/>
    </source>
</evidence>
<dbReference type="CDD" id="cd00477">
    <property type="entry name" value="FTHFS"/>
    <property type="match status" value="1"/>
</dbReference>
<dbReference type="GO" id="GO:0004329">
    <property type="term" value="F:formate-tetrahydrofolate ligase activity"/>
    <property type="evidence" value="ECO:0007669"/>
    <property type="project" value="UniProtKB-EC"/>
</dbReference>
<evidence type="ECO:0000313" key="9">
    <source>
        <dbReference type="Proteomes" id="UP000693970"/>
    </source>
</evidence>
<comment type="subunit">
    <text evidence="2">Homodimer.</text>
</comment>
<dbReference type="PROSITE" id="PS00722">
    <property type="entry name" value="FTHFS_2"/>
    <property type="match status" value="1"/>
</dbReference>
<keyword evidence="9" id="KW-1185">Reference proteome</keyword>
<evidence type="ECO:0000256" key="6">
    <source>
        <dbReference type="ARBA" id="ARBA00022741"/>
    </source>
</evidence>
<evidence type="ECO:0000256" key="7">
    <source>
        <dbReference type="ARBA" id="ARBA00022840"/>
    </source>
</evidence>
<comment type="pathway">
    <text evidence="1">One-carbon metabolism; tetrahydrofolate interconversion.</text>
</comment>
<dbReference type="HAMAP" id="MF_01543">
    <property type="entry name" value="FTHFS"/>
    <property type="match status" value="1"/>
</dbReference>
<evidence type="ECO:0000313" key="8">
    <source>
        <dbReference type="EMBL" id="KAG7374442.1"/>
    </source>
</evidence>
<keyword evidence="6" id="KW-0547">Nucleotide-binding</keyword>
<organism evidence="8 9">
    <name type="scientific">Nitzschia inconspicua</name>
    <dbReference type="NCBI Taxonomy" id="303405"/>
    <lineage>
        <taxon>Eukaryota</taxon>
        <taxon>Sar</taxon>
        <taxon>Stramenopiles</taxon>
        <taxon>Ochrophyta</taxon>
        <taxon>Bacillariophyta</taxon>
        <taxon>Bacillariophyceae</taxon>
        <taxon>Bacillariophycidae</taxon>
        <taxon>Bacillariales</taxon>
        <taxon>Bacillariaceae</taxon>
        <taxon>Nitzschia</taxon>
    </lineage>
</organism>
<dbReference type="EC" id="6.3.4.3" evidence="3"/>
<keyword evidence="5 8" id="KW-0436">Ligase</keyword>
<dbReference type="FunFam" id="3.10.410.10:FF:000001">
    <property type="entry name" value="Putative formate--tetrahydrofolate ligase"/>
    <property type="match status" value="1"/>
</dbReference>
<name>A0A9K3Q7I9_9STRA</name>
<sequence>MSDELNAIGYPKLVVKTPVPSDIDISQQIVKEVGLLPIAEVGKQLGLTDEEVIPWGIAKAKVTLSAREARKDVPNGNYVVVTGINPTPLGEGKSTTTIGLAQALGAVLGKKTVACIRQPSQGPTFGIKGGAAGGGYSQVVPMEEFNLHLTGDIHAITAANNLLAAAIDTRMFHEASQSDEALFRRLCPAGKPLSPVLKRRFDKLGIDISSRSLEELTVEEKGRFARLDFDKDTITWNRVLDTCDRHLRQVEIGVGPAEKVKPRENPSQSIQHNRSAGFDITVASEVMAVLALARDLKDLREKLGAMVVGYSKAGEPITADDLGCGGALTVLMKDAIMPTLMQTVERTPVLVHAGPFANIATGNSSVVADEIALKLVGPDGFCVTEAGFGADIGMEKFFNIKCRYSGLKPKAAVIVATIRALKMHGGGPPVTAGKPLQKEYTEENVELLAKGCANLQKHIENAKKFGVNVVVGVNKFKTDTDAEIQVVKKAAMDAGAFDAVLSNHWALGGEGAADLAKAVEKACQANDESNFKFLYDLNLSIKEKMEIISKEIYGADGVDYSDLANKQIEQYEKSGFGRFPICVAKTQYSFSCDPAAKGVPTGHRITVREIRSCAGAGFVYPICGDIMTIPGLPTRPGFMDVDIDTETGDVIGLF</sequence>
<dbReference type="InterPro" id="IPR020628">
    <property type="entry name" value="Formate_THF_ligase_CS"/>
</dbReference>
<keyword evidence="4" id="KW-0554">One-carbon metabolism</keyword>
<gene>
    <name evidence="8" type="ORF">IV203_013537</name>
</gene>
<keyword evidence="7" id="KW-0067">ATP-binding</keyword>
<accession>A0A9K3Q7I9</accession>
<dbReference type="AlphaFoldDB" id="A0A9K3Q7I9"/>
<evidence type="ECO:0000256" key="5">
    <source>
        <dbReference type="ARBA" id="ARBA00022598"/>
    </source>
</evidence>
<dbReference type="InterPro" id="IPR000559">
    <property type="entry name" value="Formate_THF_ligase"/>
</dbReference>
<reference evidence="8" key="2">
    <citation type="submission" date="2021-04" db="EMBL/GenBank/DDBJ databases">
        <authorList>
            <person name="Podell S."/>
        </authorList>
    </citation>
    <scope>NUCLEOTIDE SEQUENCE</scope>
    <source>
        <strain evidence="8">Hildebrandi</strain>
    </source>
</reference>
<dbReference type="GO" id="GO:0005524">
    <property type="term" value="F:ATP binding"/>
    <property type="evidence" value="ECO:0007669"/>
    <property type="project" value="UniProtKB-KW"/>
</dbReference>
<dbReference type="GO" id="GO:0006730">
    <property type="term" value="P:one-carbon metabolic process"/>
    <property type="evidence" value="ECO:0007669"/>
    <property type="project" value="UniProtKB-KW"/>
</dbReference>
<dbReference type="Proteomes" id="UP000693970">
    <property type="component" value="Unassembled WGS sequence"/>
</dbReference>
<evidence type="ECO:0000256" key="4">
    <source>
        <dbReference type="ARBA" id="ARBA00022563"/>
    </source>
</evidence>
<dbReference type="OrthoDB" id="5126881at2759"/>
<dbReference type="FunFam" id="3.40.50.300:FF:000245">
    <property type="entry name" value="C-1-tetrahydrofolate synthase, cytoplasmic"/>
    <property type="match status" value="1"/>
</dbReference>